<dbReference type="Proteomes" id="UP000271889">
    <property type="component" value="Unassembled WGS sequence"/>
</dbReference>
<protein>
    <submittedName>
        <fullName evidence="1">Uncharacterized protein</fullName>
    </submittedName>
</protein>
<accession>A0A3P6SEC9</accession>
<dbReference type="OrthoDB" id="5850953at2759"/>
<name>A0A3P6SEC9_CYLGO</name>
<evidence type="ECO:0000313" key="2">
    <source>
        <dbReference type="Proteomes" id="UP000271889"/>
    </source>
</evidence>
<sequence>MYQLCEETTALRGDVPEFVGFGVVRIDLNTCEQDRKNYPGNVNPLNCMTLDLSCKFWRSSGDHRWEIGTQGRPANPLTGVRGPPETAQKFLVAPFLDRNVRKYVLVSDVIATPAAEPVFFCFYEYFATQGLSLSVCTEDMNCFYKKVSVELGESIAVISS</sequence>
<proteinExistence type="predicted"/>
<dbReference type="AlphaFoldDB" id="A0A3P6SEC9"/>
<evidence type="ECO:0000313" key="1">
    <source>
        <dbReference type="EMBL" id="VDK72916.1"/>
    </source>
</evidence>
<dbReference type="EMBL" id="UYRV01023049">
    <property type="protein sequence ID" value="VDK72916.1"/>
    <property type="molecule type" value="Genomic_DNA"/>
</dbReference>
<reference evidence="1 2" key="1">
    <citation type="submission" date="2018-11" db="EMBL/GenBank/DDBJ databases">
        <authorList>
            <consortium name="Pathogen Informatics"/>
        </authorList>
    </citation>
    <scope>NUCLEOTIDE SEQUENCE [LARGE SCALE GENOMIC DNA]</scope>
</reference>
<gene>
    <name evidence="1" type="ORF">CGOC_LOCUS6880</name>
</gene>
<organism evidence="1 2">
    <name type="scientific">Cylicostephanus goldi</name>
    <name type="common">Nematode worm</name>
    <dbReference type="NCBI Taxonomy" id="71465"/>
    <lineage>
        <taxon>Eukaryota</taxon>
        <taxon>Metazoa</taxon>
        <taxon>Ecdysozoa</taxon>
        <taxon>Nematoda</taxon>
        <taxon>Chromadorea</taxon>
        <taxon>Rhabditida</taxon>
        <taxon>Rhabditina</taxon>
        <taxon>Rhabditomorpha</taxon>
        <taxon>Strongyloidea</taxon>
        <taxon>Strongylidae</taxon>
        <taxon>Cylicostephanus</taxon>
    </lineage>
</organism>
<keyword evidence="2" id="KW-1185">Reference proteome</keyword>